<evidence type="ECO:0000313" key="2">
    <source>
        <dbReference type="Proteomes" id="UP000622687"/>
    </source>
</evidence>
<protein>
    <recommendedName>
        <fullName evidence="3">Alpha/beta hydrolase</fullName>
    </recommendedName>
</protein>
<comment type="caution">
    <text evidence="1">The sequence shown here is derived from an EMBL/GenBank/DDBJ whole genome shotgun (WGS) entry which is preliminary data.</text>
</comment>
<dbReference type="Gene3D" id="3.40.50.1820">
    <property type="entry name" value="alpha/beta hydrolase"/>
    <property type="match status" value="1"/>
</dbReference>
<dbReference type="RefSeq" id="WP_211143789.1">
    <property type="nucleotide sequence ID" value="NZ_JAEEGB010000026.1"/>
</dbReference>
<dbReference type="EMBL" id="JAEEGB010000026">
    <property type="protein sequence ID" value="MBI6874408.1"/>
    <property type="molecule type" value="Genomic_DNA"/>
</dbReference>
<evidence type="ECO:0008006" key="3">
    <source>
        <dbReference type="Google" id="ProtNLM"/>
    </source>
</evidence>
<dbReference type="Proteomes" id="UP000622687">
    <property type="component" value="Unassembled WGS sequence"/>
</dbReference>
<gene>
    <name evidence="1" type="ORF">I6U51_17180</name>
</gene>
<organism evidence="1 2">
    <name type="scientific">Clostridium aciditolerans</name>
    <dbReference type="NCBI Taxonomy" id="339861"/>
    <lineage>
        <taxon>Bacteria</taxon>
        <taxon>Bacillati</taxon>
        <taxon>Bacillota</taxon>
        <taxon>Clostridia</taxon>
        <taxon>Eubacteriales</taxon>
        <taxon>Clostridiaceae</taxon>
        <taxon>Clostridium</taxon>
    </lineage>
</organism>
<name>A0A934M6B6_9CLOT</name>
<keyword evidence="2" id="KW-1185">Reference proteome</keyword>
<proteinExistence type="predicted"/>
<evidence type="ECO:0000313" key="1">
    <source>
        <dbReference type="EMBL" id="MBI6874408.1"/>
    </source>
</evidence>
<dbReference type="AlphaFoldDB" id="A0A934M6B6"/>
<reference evidence="1" key="1">
    <citation type="submission" date="2020-12" db="EMBL/GenBank/DDBJ databases">
        <title>Clostridium thailandense sp. nov., a novel acetogenic bacterium isolated from peat land soil in Thailand.</title>
        <authorList>
            <person name="Chaikitkaew S."/>
            <person name="Birkeland N.K."/>
        </authorList>
    </citation>
    <scope>NUCLEOTIDE SEQUENCE</scope>
    <source>
        <strain evidence="1">DSM 17425</strain>
    </source>
</reference>
<accession>A0A934M6B6</accession>
<dbReference type="SUPFAM" id="SSF53474">
    <property type="entry name" value="alpha/beta-Hydrolases"/>
    <property type="match status" value="1"/>
</dbReference>
<sequence>MPYVEISNANVYYDEIGVGEPIVFLHNAFSRGIIAFSAQFAALQSKYRCIFPDLRGQDCGHGPHLIGEKPELLNEMILNFLDKNNIENT</sequence>
<dbReference type="InterPro" id="IPR029058">
    <property type="entry name" value="AB_hydrolase_fold"/>
</dbReference>